<dbReference type="AlphaFoldDB" id="A0A3D5N7C5"/>
<organism evidence="2 3">
    <name type="scientific">Thalassospira lucentensis</name>
    <dbReference type="NCBI Taxonomy" id="168935"/>
    <lineage>
        <taxon>Bacteria</taxon>
        <taxon>Pseudomonadati</taxon>
        <taxon>Pseudomonadota</taxon>
        <taxon>Alphaproteobacteria</taxon>
        <taxon>Rhodospirillales</taxon>
        <taxon>Thalassospiraceae</taxon>
        <taxon>Thalassospira</taxon>
    </lineage>
</organism>
<accession>A0A3D5N7C5</accession>
<evidence type="ECO:0000313" key="3">
    <source>
        <dbReference type="Proteomes" id="UP000264179"/>
    </source>
</evidence>
<evidence type="ECO:0000256" key="1">
    <source>
        <dbReference type="SAM" id="MobiDB-lite"/>
    </source>
</evidence>
<sequence length="72" mass="7989">MARGSLAGVMEQRSAPKAKNQPRRGTVCITLATIYAIRHRTGEDFYHSAQGANSSKEKRAIPTRLTLLHRVI</sequence>
<dbReference type="Proteomes" id="UP000264179">
    <property type="component" value="Unassembled WGS sequence"/>
</dbReference>
<comment type="caution">
    <text evidence="2">The sequence shown here is derived from an EMBL/GenBank/DDBJ whole genome shotgun (WGS) entry which is preliminary data.</text>
</comment>
<proteinExistence type="predicted"/>
<protein>
    <submittedName>
        <fullName evidence="2">Uncharacterized protein</fullName>
    </submittedName>
</protein>
<gene>
    <name evidence="2" type="ORF">DHR80_08990</name>
</gene>
<name>A0A3D5N7C5_9PROT</name>
<evidence type="ECO:0000313" key="2">
    <source>
        <dbReference type="EMBL" id="HCW67331.1"/>
    </source>
</evidence>
<feature type="region of interest" description="Disordered" evidence="1">
    <location>
        <begin position="1"/>
        <end position="23"/>
    </location>
</feature>
<dbReference type="EMBL" id="DPOP01000078">
    <property type="protein sequence ID" value="HCW67331.1"/>
    <property type="molecule type" value="Genomic_DNA"/>
</dbReference>
<reference evidence="2 3" key="1">
    <citation type="journal article" date="2018" name="Nat. Biotechnol.">
        <title>A standardized bacterial taxonomy based on genome phylogeny substantially revises the tree of life.</title>
        <authorList>
            <person name="Parks D.H."/>
            <person name="Chuvochina M."/>
            <person name="Waite D.W."/>
            <person name="Rinke C."/>
            <person name="Skarshewski A."/>
            <person name="Chaumeil P.A."/>
            <person name="Hugenholtz P."/>
        </authorList>
    </citation>
    <scope>NUCLEOTIDE SEQUENCE [LARGE SCALE GENOMIC DNA]</scope>
    <source>
        <strain evidence="2">UBA9881</strain>
    </source>
</reference>